<protein>
    <submittedName>
        <fullName evidence="1">Uncharacterized protein family</fullName>
    </submittedName>
</protein>
<organism evidence="1 2">
    <name type="scientific">Actinidia rufa</name>
    <dbReference type="NCBI Taxonomy" id="165716"/>
    <lineage>
        <taxon>Eukaryota</taxon>
        <taxon>Viridiplantae</taxon>
        <taxon>Streptophyta</taxon>
        <taxon>Embryophyta</taxon>
        <taxon>Tracheophyta</taxon>
        <taxon>Spermatophyta</taxon>
        <taxon>Magnoliopsida</taxon>
        <taxon>eudicotyledons</taxon>
        <taxon>Gunneridae</taxon>
        <taxon>Pentapetalae</taxon>
        <taxon>asterids</taxon>
        <taxon>Ericales</taxon>
        <taxon>Actinidiaceae</taxon>
        <taxon>Actinidia</taxon>
    </lineage>
</organism>
<sequence>MRELKEKAAKAKKDIPMDALAISVNSSLPQFDTQSSTLVAAEDDADIRRYAKICELKERKINLAIPPDKQVWKGTLGRNSRVSTVNLHMDVSSERKMVGKLRN</sequence>
<gene>
    <name evidence="1" type="ORF">Acr_19g0007520</name>
</gene>
<accession>A0A7J0GAG5</accession>
<dbReference type="EMBL" id="BJWL01000019">
    <property type="protein sequence ID" value="GFZ07815.1"/>
    <property type="molecule type" value="Genomic_DNA"/>
</dbReference>
<evidence type="ECO:0000313" key="1">
    <source>
        <dbReference type="EMBL" id="GFZ07815.1"/>
    </source>
</evidence>
<comment type="caution">
    <text evidence="1">The sequence shown here is derived from an EMBL/GenBank/DDBJ whole genome shotgun (WGS) entry which is preliminary data.</text>
</comment>
<name>A0A7J0GAG5_9ERIC</name>
<dbReference type="Proteomes" id="UP000585474">
    <property type="component" value="Unassembled WGS sequence"/>
</dbReference>
<dbReference type="AlphaFoldDB" id="A0A7J0GAG5"/>
<reference evidence="1 2" key="1">
    <citation type="submission" date="2019-07" db="EMBL/GenBank/DDBJ databases">
        <title>De Novo Assembly of kiwifruit Actinidia rufa.</title>
        <authorList>
            <person name="Sugita-Konishi S."/>
            <person name="Sato K."/>
            <person name="Mori E."/>
            <person name="Abe Y."/>
            <person name="Kisaki G."/>
            <person name="Hamano K."/>
            <person name="Suezawa K."/>
            <person name="Otani M."/>
            <person name="Fukuda T."/>
            <person name="Manabe T."/>
            <person name="Gomi K."/>
            <person name="Tabuchi M."/>
            <person name="Akimitsu K."/>
            <person name="Kataoka I."/>
        </authorList>
    </citation>
    <scope>NUCLEOTIDE SEQUENCE [LARGE SCALE GENOMIC DNA]</scope>
    <source>
        <strain evidence="2">cv. Fuchu</strain>
    </source>
</reference>
<keyword evidence="2" id="KW-1185">Reference proteome</keyword>
<dbReference type="OrthoDB" id="10484875at2759"/>
<evidence type="ECO:0000313" key="2">
    <source>
        <dbReference type="Proteomes" id="UP000585474"/>
    </source>
</evidence>
<proteinExistence type="predicted"/>